<reference evidence="2" key="1">
    <citation type="journal article" date="2022" name="Int. J. Mol. Sci.">
        <title>Draft Genome of Tanacetum Coccineum: Genomic Comparison of Closely Related Tanacetum-Family Plants.</title>
        <authorList>
            <person name="Yamashiro T."/>
            <person name="Shiraishi A."/>
            <person name="Nakayama K."/>
            <person name="Satake H."/>
        </authorList>
    </citation>
    <scope>NUCLEOTIDE SEQUENCE</scope>
</reference>
<dbReference type="Proteomes" id="UP001151760">
    <property type="component" value="Unassembled WGS sequence"/>
</dbReference>
<protein>
    <recommendedName>
        <fullName evidence="1">Retrotransposon gag domain-containing protein</fullName>
    </recommendedName>
</protein>
<proteinExistence type="predicted"/>
<evidence type="ECO:0000259" key="1">
    <source>
        <dbReference type="Pfam" id="PF03732"/>
    </source>
</evidence>
<feature type="non-terminal residue" evidence="2">
    <location>
        <position position="1"/>
    </location>
</feature>
<dbReference type="PANTHER" id="PTHR33223:SF11">
    <property type="entry name" value="ELEMENT PROTEIN, PUTATIVE-RELATED"/>
    <property type="match status" value="1"/>
</dbReference>
<dbReference type="InterPro" id="IPR005162">
    <property type="entry name" value="Retrotrans_gag_dom"/>
</dbReference>
<dbReference type="EMBL" id="BQNB010017980">
    <property type="protein sequence ID" value="GJT69343.1"/>
    <property type="molecule type" value="Genomic_DNA"/>
</dbReference>
<feature type="domain" description="Retrotransposon gag" evidence="1">
    <location>
        <begin position="102"/>
        <end position="192"/>
    </location>
</feature>
<comment type="caution">
    <text evidence="2">The sequence shown here is derived from an EMBL/GenBank/DDBJ whole genome shotgun (WGS) entry which is preliminary data.</text>
</comment>
<dbReference type="Pfam" id="PF03732">
    <property type="entry name" value="Retrotrans_gag"/>
    <property type="match status" value="1"/>
</dbReference>
<dbReference type="PANTHER" id="PTHR33223">
    <property type="entry name" value="CCHC-TYPE DOMAIN-CONTAINING PROTEIN"/>
    <property type="match status" value="1"/>
</dbReference>
<sequence length="315" mass="36779">KTVGILARPEPYTWQSKQYHFDVMCPVRLWFHWISFDYRVTLGFSSIAGGLDHVNPVIRLPIEHGISRVLGSTENAIKHIEKVLEVASLFNTNDSALLRVFPLTLVWIAKRWFDRTSPEHAKKWDELKQIFIRGFCPPAIIFKQLGEIRNFKQEDGESLFYTWERYNDLLFKCPFHDLNDHQKVNSFYNGLKGHTRRIVDSNGLIPGLTASEALKSIQELAYHSHKWHNKESEKNTLTSFGIITDKLKALNHEMDKLRVDVRKINTNGEKKSLHEEIKSIRTSEISYDKSCPKSNIHPTNLKDTFEHYLKESYKR</sequence>
<keyword evidence="3" id="KW-1185">Reference proteome</keyword>
<organism evidence="2 3">
    <name type="scientific">Tanacetum coccineum</name>
    <dbReference type="NCBI Taxonomy" id="301880"/>
    <lineage>
        <taxon>Eukaryota</taxon>
        <taxon>Viridiplantae</taxon>
        <taxon>Streptophyta</taxon>
        <taxon>Embryophyta</taxon>
        <taxon>Tracheophyta</taxon>
        <taxon>Spermatophyta</taxon>
        <taxon>Magnoliopsida</taxon>
        <taxon>eudicotyledons</taxon>
        <taxon>Gunneridae</taxon>
        <taxon>Pentapetalae</taxon>
        <taxon>asterids</taxon>
        <taxon>campanulids</taxon>
        <taxon>Asterales</taxon>
        <taxon>Asteraceae</taxon>
        <taxon>Asteroideae</taxon>
        <taxon>Anthemideae</taxon>
        <taxon>Anthemidinae</taxon>
        <taxon>Tanacetum</taxon>
    </lineage>
</organism>
<reference evidence="2" key="2">
    <citation type="submission" date="2022-01" db="EMBL/GenBank/DDBJ databases">
        <authorList>
            <person name="Yamashiro T."/>
            <person name="Shiraishi A."/>
            <person name="Satake H."/>
            <person name="Nakayama K."/>
        </authorList>
    </citation>
    <scope>NUCLEOTIDE SEQUENCE</scope>
</reference>
<evidence type="ECO:0000313" key="3">
    <source>
        <dbReference type="Proteomes" id="UP001151760"/>
    </source>
</evidence>
<gene>
    <name evidence="2" type="ORF">Tco_1028629</name>
</gene>
<name>A0ABQ5G157_9ASTR</name>
<accession>A0ABQ5G157</accession>
<evidence type="ECO:0000313" key="2">
    <source>
        <dbReference type="EMBL" id="GJT69343.1"/>
    </source>
</evidence>